<dbReference type="SUPFAM" id="SSF159283">
    <property type="entry name" value="Guanosine diphospho-D-mannose pyrophosphorylase/mannose-6-phosphate isomerase linker domain"/>
    <property type="match status" value="1"/>
</dbReference>
<reference evidence="3 4" key="1">
    <citation type="journal article" date="2007" name="Int. J. Syst. Evol. Microbiol.">
        <title>Paenibacillus ginsengarvi sp. nov., isolated from soil from ginseng cultivation.</title>
        <authorList>
            <person name="Yoon M.H."/>
            <person name="Ten L.N."/>
            <person name="Im W.T."/>
        </authorList>
    </citation>
    <scope>NUCLEOTIDE SEQUENCE [LARGE SCALE GENOMIC DNA]</scope>
    <source>
        <strain evidence="3 4">KCTC 13059</strain>
    </source>
</reference>
<dbReference type="PANTHER" id="PTHR46390:SF1">
    <property type="entry name" value="MANNOSE-1-PHOSPHATE GUANYLYLTRANSFERASE"/>
    <property type="match status" value="1"/>
</dbReference>
<evidence type="ECO:0000313" key="4">
    <source>
        <dbReference type="Proteomes" id="UP000282311"/>
    </source>
</evidence>
<evidence type="ECO:0000259" key="1">
    <source>
        <dbReference type="Pfam" id="PF00483"/>
    </source>
</evidence>
<dbReference type="Pfam" id="PF00483">
    <property type="entry name" value="NTP_transferase"/>
    <property type="match status" value="1"/>
</dbReference>
<dbReference type="InterPro" id="IPR049577">
    <property type="entry name" value="GMPP_N"/>
</dbReference>
<dbReference type="PANTHER" id="PTHR46390">
    <property type="entry name" value="MANNOSE-1-PHOSPHATE GUANYLYLTRANSFERASE"/>
    <property type="match status" value="1"/>
</dbReference>
<dbReference type="Gene3D" id="3.90.550.10">
    <property type="entry name" value="Spore Coat Polysaccharide Biosynthesis Protein SpsA, Chain A"/>
    <property type="match status" value="1"/>
</dbReference>
<proteinExistence type="predicted"/>
<feature type="domain" description="MannoseP isomerase/GMP-like beta-helix" evidence="2">
    <location>
        <begin position="289"/>
        <end position="335"/>
    </location>
</feature>
<comment type="caution">
    <text evidence="3">The sequence shown here is derived from an EMBL/GenBank/DDBJ whole genome shotgun (WGS) entry which is preliminary data.</text>
</comment>
<dbReference type="AlphaFoldDB" id="A0A3B0CKE5"/>
<dbReference type="InterPro" id="IPR051161">
    <property type="entry name" value="Mannose-6P_isomerase_type2"/>
</dbReference>
<keyword evidence="4" id="KW-1185">Reference proteome</keyword>
<name>A0A3B0CKE5_9BACL</name>
<organism evidence="3 4">
    <name type="scientific">Paenibacillus ginsengarvi</name>
    <dbReference type="NCBI Taxonomy" id="400777"/>
    <lineage>
        <taxon>Bacteria</taxon>
        <taxon>Bacillati</taxon>
        <taxon>Bacillota</taxon>
        <taxon>Bacilli</taxon>
        <taxon>Bacillales</taxon>
        <taxon>Paenibacillaceae</taxon>
        <taxon>Paenibacillus</taxon>
    </lineage>
</organism>
<protein>
    <submittedName>
        <fullName evidence="3">Mannose-1-phosphate guanylyltransferase</fullName>
    </submittedName>
</protein>
<dbReference type="Proteomes" id="UP000282311">
    <property type="component" value="Unassembled WGS sequence"/>
</dbReference>
<evidence type="ECO:0000313" key="3">
    <source>
        <dbReference type="EMBL" id="RKN85301.1"/>
    </source>
</evidence>
<dbReference type="EMBL" id="RBAH01000005">
    <property type="protein sequence ID" value="RKN85301.1"/>
    <property type="molecule type" value="Genomic_DNA"/>
</dbReference>
<keyword evidence="3" id="KW-0808">Transferase</keyword>
<evidence type="ECO:0000259" key="2">
    <source>
        <dbReference type="Pfam" id="PF22640"/>
    </source>
</evidence>
<dbReference type="RefSeq" id="WP_120746953.1">
    <property type="nucleotide sequence ID" value="NZ_RBAH01000005.1"/>
</dbReference>
<sequence>MKIVILAGGSGTRFWPRSVKERPKQFLSLTSHETMLQQTYRRYVRWLPEAEVYVVTAERYRSLTREQLPELPEERLILEPEQRDTGPCIAMTAYRFLAEGDDEVLVTMPSDHYTDEPEELIRALRKAESAAARKHTIVTLGVVPTRPETGYGYIRTSDIQSEEGLLEASSFIEKPNLGAAEELIQDPNVYWNSGIFVWKPSTIAHYMSLHQPFMWSMLTASDRSEASAYSLLPKISIDYAILEKADSIVTIPVKFKWDDVGIWTSLERIQKADSEGNIVNGQGEVHLEQTKDCIVYTDHQKTMILGVSDLIVVSTENGLLVCHKSEEQRIKTALQALNDKKEDTSE</sequence>
<gene>
    <name evidence="3" type="ORF">D7M11_09455</name>
</gene>
<dbReference type="InterPro" id="IPR054566">
    <property type="entry name" value="ManC/GMP-like_b-helix"/>
</dbReference>
<keyword evidence="3" id="KW-0548">Nucleotidyltransferase</keyword>
<dbReference type="InterPro" id="IPR029044">
    <property type="entry name" value="Nucleotide-diphossugar_trans"/>
</dbReference>
<dbReference type="Pfam" id="PF22640">
    <property type="entry name" value="ManC_GMP_beta-helix"/>
    <property type="match status" value="1"/>
</dbReference>
<dbReference type="InterPro" id="IPR005835">
    <property type="entry name" value="NTP_transferase_dom"/>
</dbReference>
<dbReference type="OrthoDB" id="9806359at2"/>
<dbReference type="CDD" id="cd02509">
    <property type="entry name" value="GDP-M1P_Guanylyltransferase"/>
    <property type="match status" value="1"/>
</dbReference>
<dbReference type="SUPFAM" id="SSF53448">
    <property type="entry name" value="Nucleotide-diphospho-sugar transferases"/>
    <property type="match status" value="1"/>
</dbReference>
<dbReference type="GO" id="GO:0004475">
    <property type="term" value="F:mannose-1-phosphate guanylyltransferase (GTP) activity"/>
    <property type="evidence" value="ECO:0007669"/>
    <property type="project" value="InterPro"/>
</dbReference>
<accession>A0A3B0CKE5</accession>
<feature type="domain" description="Nucleotidyl transferase" evidence="1">
    <location>
        <begin position="3"/>
        <end position="273"/>
    </location>
</feature>
<dbReference type="GO" id="GO:0009298">
    <property type="term" value="P:GDP-mannose biosynthetic process"/>
    <property type="evidence" value="ECO:0007669"/>
    <property type="project" value="TreeGrafter"/>
</dbReference>